<organism evidence="3 4">
    <name type="scientific">Phytophthora nicotianae CJ01A1</name>
    <dbReference type="NCBI Taxonomy" id="1317063"/>
    <lineage>
        <taxon>Eukaryota</taxon>
        <taxon>Sar</taxon>
        <taxon>Stramenopiles</taxon>
        <taxon>Oomycota</taxon>
        <taxon>Peronosporomycetes</taxon>
        <taxon>Peronosporales</taxon>
        <taxon>Peronosporaceae</taxon>
        <taxon>Phytophthora</taxon>
    </lineage>
</organism>
<feature type="region of interest" description="Disordered" evidence="1">
    <location>
        <begin position="1"/>
        <end position="43"/>
    </location>
</feature>
<dbReference type="PANTHER" id="PTHR42339">
    <property type="entry name" value="HISTONE H1"/>
    <property type="match status" value="1"/>
</dbReference>
<dbReference type="PANTHER" id="PTHR42339:SF1">
    <property type="entry name" value="HISTONE H1"/>
    <property type="match status" value="1"/>
</dbReference>
<dbReference type="Proteomes" id="UP000018958">
    <property type="component" value="Unassembled WGS sequence"/>
</dbReference>
<feature type="domain" description="DUF7726" evidence="2">
    <location>
        <begin position="53"/>
        <end position="105"/>
    </location>
</feature>
<evidence type="ECO:0000259" key="2">
    <source>
        <dbReference type="Pfam" id="PF24852"/>
    </source>
</evidence>
<dbReference type="Pfam" id="PF24852">
    <property type="entry name" value="DUF7726"/>
    <property type="match status" value="1"/>
</dbReference>
<dbReference type="InterPro" id="IPR056143">
    <property type="entry name" value="DUF7726"/>
</dbReference>
<dbReference type="AlphaFoldDB" id="W2XT22"/>
<gene>
    <name evidence="3" type="ORF">F441_02007</name>
</gene>
<evidence type="ECO:0000313" key="3">
    <source>
        <dbReference type="EMBL" id="ETP25089.1"/>
    </source>
</evidence>
<accession>W2XT22</accession>
<sequence>MSETTAASTTTHAPTIDIGPTSTSTSASTEPAPALVDDEEYSDDGFGSQNLRYNYNQLHAKIREFLGTKEMTLKEFPQECQVNPGPYYRFMDLNGRGRGDGNTSFIVFY</sequence>
<name>W2XT22_PHYNI</name>
<evidence type="ECO:0000313" key="4">
    <source>
        <dbReference type="Proteomes" id="UP000018958"/>
    </source>
</evidence>
<proteinExistence type="predicted"/>
<comment type="caution">
    <text evidence="3">The sequence shown here is derived from an EMBL/GenBank/DDBJ whole genome shotgun (WGS) entry which is preliminary data.</text>
</comment>
<dbReference type="EMBL" id="ANIX01000400">
    <property type="protein sequence ID" value="ETP25089.1"/>
    <property type="molecule type" value="Genomic_DNA"/>
</dbReference>
<reference evidence="3 4" key="1">
    <citation type="submission" date="2013-11" db="EMBL/GenBank/DDBJ databases">
        <title>The Genome Sequence of Phytophthora parasitica CJ01A1.</title>
        <authorList>
            <consortium name="The Broad Institute Genomics Platform"/>
            <person name="Russ C."/>
            <person name="Tyler B."/>
            <person name="Panabieres F."/>
            <person name="Shan W."/>
            <person name="Tripathy S."/>
            <person name="Grunwald N."/>
            <person name="Machado M."/>
            <person name="Johnson C.S."/>
            <person name="Walker B."/>
            <person name="Young S.K."/>
            <person name="Zeng Q."/>
            <person name="Gargeya S."/>
            <person name="Fitzgerald M."/>
            <person name="Haas B."/>
            <person name="Abouelleil A."/>
            <person name="Allen A.W."/>
            <person name="Alvarado L."/>
            <person name="Arachchi H.M."/>
            <person name="Berlin A.M."/>
            <person name="Chapman S.B."/>
            <person name="Gainer-Dewar J."/>
            <person name="Goldberg J."/>
            <person name="Griggs A."/>
            <person name="Gujja S."/>
            <person name="Hansen M."/>
            <person name="Howarth C."/>
            <person name="Imamovic A."/>
            <person name="Ireland A."/>
            <person name="Larimer J."/>
            <person name="McCowan C."/>
            <person name="Murphy C."/>
            <person name="Pearson M."/>
            <person name="Poon T.W."/>
            <person name="Priest M."/>
            <person name="Roberts A."/>
            <person name="Saif S."/>
            <person name="Shea T."/>
            <person name="Sisk P."/>
            <person name="Sykes S."/>
            <person name="Wortman J."/>
            <person name="Nusbaum C."/>
            <person name="Birren B."/>
        </authorList>
    </citation>
    <scope>NUCLEOTIDE SEQUENCE [LARGE SCALE GENOMIC DNA]</scope>
    <source>
        <strain evidence="3 4">CJ01A1</strain>
    </source>
</reference>
<feature type="compositionally biased region" description="Low complexity" evidence="1">
    <location>
        <begin position="1"/>
        <end position="34"/>
    </location>
</feature>
<evidence type="ECO:0000256" key="1">
    <source>
        <dbReference type="SAM" id="MobiDB-lite"/>
    </source>
</evidence>
<protein>
    <recommendedName>
        <fullName evidence="2">DUF7726 domain-containing protein</fullName>
    </recommendedName>
</protein>